<dbReference type="EMBL" id="JAMKPW020000003">
    <property type="protein sequence ID" value="KAK8219870.1"/>
    <property type="molecule type" value="Genomic_DNA"/>
</dbReference>
<sequence>MEVNLPFRPKAAQGPDLGPAERTVKPTGRKQQFKKYLEDLEVRERFLLARDARQKEQVKLWQARNPSFSQIPRSWKAGVQKKVLRIVQEKLEGRGGRNLSESEFMAMRLEAEQELQDQAIAIKHAVSQAPLPPDLAPSVLAQNHPSIFTAFQSSPVVQSRALRTHSTLLNRLIWFSGLDATHNFSSVYSQHRYDTNPFFRAVADGALFSAVKEAMYNECLYFCACCEADRTPTVFALREKYVKLWLEPETEAEISDDEAEAIKGLVRVNLAKIKAEVREEEKREAKLQVKREKRAAKRERRRRKRAVREARAVEVEQEKLRKRVEALNVQQEKLRRRCEKFQVSMLLGQNDGGSAVQSLEDVTVKQEET</sequence>
<protein>
    <submittedName>
        <fullName evidence="1">Uncharacterized protein</fullName>
    </submittedName>
</protein>
<dbReference type="Proteomes" id="UP001320706">
    <property type="component" value="Unassembled WGS sequence"/>
</dbReference>
<gene>
    <name evidence="1" type="ORF">M8818_000844</name>
</gene>
<reference evidence="1" key="1">
    <citation type="submission" date="2024-02" db="EMBL/GenBank/DDBJ databases">
        <title>Metagenome Assembled Genome of Zalaria obscura JY119.</title>
        <authorList>
            <person name="Vighnesh L."/>
            <person name="Jagadeeshwari U."/>
            <person name="Venkata Ramana C."/>
            <person name="Sasikala C."/>
        </authorList>
    </citation>
    <scope>NUCLEOTIDE SEQUENCE</scope>
    <source>
        <strain evidence="1">JY119</strain>
    </source>
</reference>
<proteinExistence type="predicted"/>
<evidence type="ECO:0000313" key="2">
    <source>
        <dbReference type="Proteomes" id="UP001320706"/>
    </source>
</evidence>
<organism evidence="1 2">
    <name type="scientific">Zalaria obscura</name>
    <dbReference type="NCBI Taxonomy" id="2024903"/>
    <lineage>
        <taxon>Eukaryota</taxon>
        <taxon>Fungi</taxon>
        <taxon>Dikarya</taxon>
        <taxon>Ascomycota</taxon>
        <taxon>Pezizomycotina</taxon>
        <taxon>Dothideomycetes</taxon>
        <taxon>Dothideomycetidae</taxon>
        <taxon>Dothideales</taxon>
        <taxon>Zalariaceae</taxon>
        <taxon>Zalaria</taxon>
    </lineage>
</organism>
<keyword evidence="2" id="KW-1185">Reference proteome</keyword>
<evidence type="ECO:0000313" key="1">
    <source>
        <dbReference type="EMBL" id="KAK8219870.1"/>
    </source>
</evidence>
<accession>A0ACC3SMZ1</accession>
<name>A0ACC3SMZ1_9PEZI</name>
<comment type="caution">
    <text evidence="1">The sequence shown here is derived from an EMBL/GenBank/DDBJ whole genome shotgun (WGS) entry which is preliminary data.</text>
</comment>